<feature type="region of interest" description="Disordered" evidence="1">
    <location>
        <begin position="259"/>
        <end position="313"/>
    </location>
</feature>
<accession>A0A167NRI7</accession>
<reference evidence="3" key="1">
    <citation type="submission" date="2015-06" db="EMBL/GenBank/DDBJ databases">
        <title>Expansion of signal transduction pathways in fungi by whole-genome duplication.</title>
        <authorList>
            <consortium name="DOE Joint Genome Institute"/>
            <person name="Corrochano L.M."/>
            <person name="Kuo A."/>
            <person name="Marcet-Houben M."/>
            <person name="Polaino S."/>
            <person name="Salamov A."/>
            <person name="Villalobos J.M."/>
            <person name="Alvarez M.I."/>
            <person name="Avalos J."/>
            <person name="Benito E.P."/>
            <person name="Benoit I."/>
            <person name="Burger G."/>
            <person name="Camino L.P."/>
            <person name="Canovas D."/>
            <person name="Cerda-Olmedo E."/>
            <person name="Cheng J.-F."/>
            <person name="Dominguez A."/>
            <person name="Elias M."/>
            <person name="Eslava A.P."/>
            <person name="Glaser F."/>
            <person name="Grimwood J."/>
            <person name="Gutierrez G."/>
            <person name="Heitman J."/>
            <person name="Henrissat B."/>
            <person name="Iturriaga E.A."/>
            <person name="Lang B.F."/>
            <person name="Lavin J.L."/>
            <person name="Lee S."/>
            <person name="Li W."/>
            <person name="Lindquist E."/>
            <person name="Lopez-Garcia S."/>
            <person name="Luque E.M."/>
            <person name="Marcos A.T."/>
            <person name="Martin J."/>
            <person name="McCluskey K."/>
            <person name="Medina H.R."/>
            <person name="Miralles-Duran A."/>
            <person name="Miyazaki A."/>
            <person name="Munoz-Torres E."/>
            <person name="Oguiza J.A."/>
            <person name="Ohm R."/>
            <person name="Olmedo M."/>
            <person name="Orejas M."/>
            <person name="Ortiz-Castellanos L."/>
            <person name="Pisabarro A.G."/>
            <person name="Rodriguez-Romero J."/>
            <person name="Ruiz-Herrera J."/>
            <person name="Ruiz-Vazquez R."/>
            <person name="Sanz C."/>
            <person name="Schackwitz W."/>
            <person name="Schmutz J."/>
            <person name="Shahriari M."/>
            <person name="Shelest E."/>
            <person name="Silva-Franco F."/>
            <person name="Soanes D."/>
            <person name="Syed K."/>
            <person name="Tagua V.G."/>
            <person name="Talbot N.J."/>
            <person name="Thon M."/>
            <person name="De vries R.P."/>
            <person name="Wiebenga A."/>
            <person name="Yadav J.S."/>
            <person name="Braun E.L."/>
            <person name="Baker S."/>
            <person name="Garre V."/>
            <person name="Horwitz B."/>
            <person name="Torres-Martinez S."/>
            <person name="Idnurm A."/>
            <person name="Herrera-Estrella A."/>
            <person name="Gabaldon T."/>
            <person name="Grigoriev I.V."/>
        </authorList>
    </citation>
    <scope>NUCLEOTIDE SEQUENCE [LARGE SCALE GENOMIC DNA]</scope>
    <source>
        <strain evidence="3">NRRL 1555(-)</strain>
    </source>
</reference>
<evidence type="ECO:0000256" key="1">
    <source>
        <dbReference type="SAM" id="MobiDB-lite"/>
    </source>
</evidence>
<dbReference type="OrthoDB" id="2205570at2759"/>
<protein>
    <recommendedName>
        <fullName evidence="4">F-box domain-containing protein</fullName>
    </recommendedName>
</protein>
<dbReference type="RefSeq" id="XP_018294554.1">
    <property type="nucleotide sequence ID" value="XM_018438262.1"/>
</dbReference>
<name>A0A167NRI7_PHYB8</name>
<evidence type="ECO:0000313" key="3">
    <source>
        <dbReference type="Proteomes" id="UP000077315"/>
    </source>
</evidence>
<feature type="compositionally biased region" description="Acidic residues" evidence="1">
    <location>
        <begin position="261"/>
        <end position="294"/>
    </location>
</feature>
<dbReference type="AlphaFoldDB" id="A0A167NRI7"/>
<feature type="compositionally biased region" description="Basic and acidic residues" evidence="1">
    <location>
        <begin position="295"/>
        <end position="313"/>
    </location>
</feature>
<evidence type="ECO:0008006" key="4">
    <source>
        <dbReference type="Google" id="ProtNLM"/>
    </source>
</evidence>
<dbReference type="InParanoid" id="A0A167NRI7"/>
<keyword evidence="3" id="KW-1185">Reference proteome</keyword>
<dbReference type="Proteomes" id="UP000077315">
    <property type="component" value="Unassembled WGS sequence"/>
</dbReference>
<gene>
    <name evidence="2" type="ORF">PHYBLDRAFT_180111</name>
</gene>
<dbReference type="GeneID" id="28999168"/>
<evidence type="ECO:0000313" key="2">
    <source>
        <dbReference type="EMBL" id="OAD76514.1"/>
    </source>
</evidence>
<proteinExistence type="predicted"/>
<dbReference type="VEuPathDB" id="FungiDB:PHYBLDRAFT_180111"/>
<sequence>MTTQWPLDGIPLFPNELLMQIISFTSLPDKITFLFVNRYTYWQVSQQVYRKAIFPDSATTDEIVCFCQKHGKSLETIKLPQGHAHSDAFFTLLLELCPSLNFLQSSITPKQLNRLLLPSSSACFMLTHVPCTDLSLKVDAIRSDHYSLVALPCCSSSFVFPSQAMPPDNTDGGSITHIPHYFHHPGALQNAILPTFGPDLISFTLNPYDILTASVARLIVSKCPRLRYLVAPAVKAEGLWMLLRWCHSLVTIVVGDHSQEQLEEEDDDEEEEAEAEADAEAEDEREEENVEGVEEGERTSRRRDRDRVGGRTHLGMREGMIHNGIRHRNDNLPSIRFRHCVVDEENARAVATIEHHRRVWCVHRQDGRPMQDQTLWHIGIIPKA</sequence>
<organism evidence="2 3">
    <name type="scientific">Phycomyces blakesleeanus (strain ATCC 8743b / DSM 1359 / FGSC 10004 / NBRC 33097 / NRRL 1555)</name>
    <dbReference type="NCBI Taxonomy" id="763407"/>
    <lineage>
        <taxon>Eukaryota</taxon>
        <taxon>Fungi</taxon>
        <taxon>Fungi incertae sedis</taxon>
        <taxon>Mucoromycota</taxon>
        <taxon>Mucoromycotina</taxon>
        <taxon>Mucoromycetes</taxon>
        <taxon>Mucorales</taxon>
        <taxon>Phycomycetaceae</taxon>
        <taxon>Phycomyces</taxon>
    </lineage>
</organism>
<dbReference type="EMBL" id="KV440975">
    <property type="protein sequence ID" value="OAD76514.1"/>
    <property type="molecule type" value="Genomic_DNA"/>
</dbReference>